<feature type="domain" description="MoaB/Mog" evidence="7">
    <location>
        <begin position="173"/>
        <end position="311"/>
    </location>
</feature>
<dbReference type="GO" id="GO:0006777">
    <property type="term" value="P:Mo-molybdopterin cofactor biosynthetic process"/>
    <property type="evidence" value="ECO:0007669"/>
    <property type="project" value="UniProtKB-UniRule"/>
</dbReference>
<accession>A0A916U531</accession>
<proteinExistence type="inferred from homology"/>
<evidence type="ECO:0000256" key="6">
    <source>
        <dbReference type="RuleBase" id="RU365090"/>
    </source>
</evidence>
<dbReference type="Pfam" id="PF00994">
    <property type="entry name" value="MoCF_biosynth"/>
    <property type="match status" value="1"/>
</dbReference>
<comment type="function">
    <text evidence="1 6">Catalyzes the insertion of molybdate into adenylated molybdopterin with the concomitant release of AMP.</text>
</comment>
<keyword evidence="6" id="KW-0460">Magnesium</keyword>
<protein>
    <recommendedName>
        <fullName evidence="6">Molybdopterin molybdenumtransferase</fullName>
        <ecNumber evidence="6">2.10.1.1</ecNumber>
    </recommendedName>
</protein>
<dbReference type="InterPro" id="IPR005111">
    <property type="entry name" value="MoeA_C_domain_IV"/>
</dbReference>
<sequence>MISVTEAKAIIDQQVSSLPPIVLPISKAAGLVLAKDIHATTDIPNFRQSSMDGYAVKYEPGRLVFELAGEMAAGAMTQLEIQGHQAVRIFTGAPLPMGADTVVMQEKVVVENGQVIVDKDAMQQFQHVRERGAEIKADALAMQKGTVLSPAAIGFLAGIGVAAVSVIPAPKVCIILTGNELQEPGQSLAFGQVYEANSVMLRAVLSELGITDVTIQRAEDDLHVLQGILSQALSEADLVLLTGGVSVGDYDFVVAAAKNCGIKQGFHKIKQKPGKPLFFGLKYQKVVFGLPGNPSSVLSCFYQYVVPALGRMLNKDISLKRSNAVLAFDYPKAPGLTHFLKGRYKDGQAMALHAQESFRLHSFAQADCMIVLEASRGDYQAGDAVEIYLIPGC</sequence>
<dbReference type="Proteomes" id="UP000651668">
    <property type="component" value="Unassembled WGS sequence"/>
</dbReference>
<dbReference type="RefSeq" id="WP_188625863.1">
    <property type="nucleotide sequence ID" value="NZ_BMIL01000003.1"/>
</dbReference>
<comment type="similarity">
    <text evidence="3 6">Belongs to the MoeA family.</text>
</comment>
<dbReference type="Gene3D" id="2.40.340.10">
    <property type="entry name" value="MoeA, C-terminal, domain IV"/>
    <property type="match status" value="1"/>
</dbReference>
<reference evidence="8" key="1">
    <citation type="journal article" date="2014" name="Int. J. Syst. Evol. Microbiol.">
        <title>Complete genome sequence of Corynebacterium casei LMG S-19264T (=DSM 44701T), isolated from a smear-ripened cheese.</title>
        <authorList>
            <consortium name="US DOE Joint Genome Institute (JGI-PGF)"/>
            <person name="Walter F."/>
            <person name="Albersmeier A."/>
            <person name="Kalinowski J."/>
            <person name="Ruckert C."/>
        </authorList>
    </citation>
    <scope>NUCLEOTIDE SEQUENCE</scope>
    <source>
        <strain evidence="8">CGMCC 1.15343</strain>
    </source>
</reference>
<dbReference type="EC" id="2.10.1.1" evidence="6"/>
<dbReference type="NCBIfam" id="NF045515">
    <property type="entry name" value="Glp_gephyrin"/>
    <property type="match status" value="1"/>
</dbReference>
<organism evidence="8 9">
    <name type="scientific">Pedobacter quisquiliarum</name>
    <dbReference type="NCBI Taxonomy" id="1834438"/>
    <lineage>
        <taxon>Bacteria</taxon>
        <taxon>Pseudomonadati</taxon>
        <taxon>Bacteroidota</taxon>
        <taxon>Sphingobacteriia</taxon>
        <taxon>Sphingobacteriales</taxon>
        <taxon>Sphingobacteriaceae</taxon>
        <taxon>Pedobacter</taxon>
    </lineage>
</organism>
<evidence type="ECO:0000313" key="8">
    <source>
        <dbReference type="EMBL" id="GGC59271.1"/>
    </source>
</evidence>
<evidence type="ECO:0000313" key="9">
    <source>
        <dbReference type="Proteomes" id="UP000651668"/>
    </source>
</evidence>
<comment type="catalytic activity">
    <reaction evidence="5">
        <text>adenylyl-molybdopterin + molybdate = Mo-molybdopterin + AMP + H(+)</text>
        <dbReference type="Rhea" id="RHEA:35047"/>
        <dbReference type="ChEBI" id="CHEBI:15378"/>
        <dbReference type="ChEBI" id="CHEBI:36264"/>
        <dbReference type="ChEBI" id="CHEBI:62727"/>
        <dbReference type="ChEBI" id="CHEBI:71302"/>
        <dbReference type="ChEBI" id="CHEBI:456215"/>
        <dbReference type="EC" id="2.10.1.1"/>
    </reaction>
</comment>
<dbReference type="GO" id="GO:0005829">
    <property type="term" value="C:cytosol"/>
    <property type="evidence" value="ECO:0007669"/>
    <property type="project" value="TreeGrafter"/>
</dbReference>
<name>A0A916U531_9SPHI</name>
<comment type="caution">
    <text evidence="8">The sequence shown here is derived from an EMBL/GenBank/DDBJ whole genome shotgun (WGS) entry which is preliminary data.</text>
</comment>
<dbReference type="SUPFAM" id="SSF53218">
    <property type="entry name" value="Molybdenum cofactor biosynthesis proteins"/>
    <property type="match status" value="1"/>
</dbReference>
<evidence type="ECO:0000256" key="3">
    <source>
        <dbReference type="ARBA" id="ARBA00010763"/>
    </source>
</evidence>
<evidence type="ECO:0000259" key="7">
    <source>
        <dbReference type="SMART" id="SM00852"/>
    </source>
</evidence>
<dbReference type="SUPFAM" id="SSF63867">
    <property type="entry name" value="MoeA C-terminal domain-like"/>
    <property type="match status" value="1"/>
</dbReference>
<keyword evidence="4 6" id="KW-0501">Molybdenum cofactor biosynthesis</keyword>
<gene>
    <name evidence="8" type="primary">moeA</name>
    <name evidence="8" type="ORF">GCM10011387_11120</name>
</gene>
<dbReference type="Gene3D" id="2.170.190.11">
    <property type="entry name" value="Molybdopterin biosynthesis moea protein, domain 3"/>
    <property type="match status" value="1"/>
</dbReference>
<evidence type="ECO:0000256" key="1">
    <source>
        <dbReference type="ARBA" id="ARBA00002901"/>
    </source>
</evidence>
<dbReference type="GO" id="GO:0061599">
    <property type="term" value="F:molybdopterin molybdotransferase activity"/>
    <property type="evidence" value="ECO:0007669"/>
    <property type="project" value="UniProtKB-UniRule"/>
</dbReference>
<dbReference type="CDD" id="cd00887">
    <property type="entry name" value="MoeA"/>
    <property type="match status" value="1"/>
</dbReference>
<comment type="cofactor">
    <cofactor evidence="6">
        <name>Mg(2+)</name>
        <dbReference type="ChEBI" id="CHEBI:18420"/>
    </cofactor>
</comment>
<dbReference type="SUPFAM" id="SSF63882">
    <property type="entry name" value="MoeA N-terminal region -like"/>
    <property type="match status" value="1"/>
</dbReference>
<keyword evidence="6" id="KW-0500">Molybdenum</keyword>
<evidence type="ECO:0000256" key="5">
    <source>
        <dbReference type="ARBA" id="ARBA00047317"/>
    </source>
</evidence>
<dbReference type="PANTHER" id="PTHR10192:SF5">
    <property type="entry name" value="GEPHYRIN"/>
    <property type="match status" value="1"/>
</dbReference>
<keyword evidence="6" id="KW-0479">Metal-binding</keyword>
<keyword evidence="9" id="KW-1185">Reference proteome</keyword>
<dbReference type="PANTHER" id="PTHR10192">
    <property type="entry name" value="MOLYBDOPTERIN BIOSYNTHESIS PROTEIN"/>
    <property type="match status" value="1"/>
</dbReference>
<dbReference type="Pfam" id="PF03454">
    <property type="entry name" value="MoeA_C"/>
    <property type="match status" value="1"/>
</dbReference>
<dbReference type="NCBIfam" id="TIGR00177">
    <property type="entry name" value="molyb_syn"/>
    <property type="match status" value="1"/>
</dbReference>
<dbReference type="InterPro" id="IPR036425">
    <property type="entry name" value="MoaB/Mog-like_dom_sf"/>
</dbReference>
<dbReference type="Gene3D" id="3.40.980.10">
    <property type="entry name" value="MoaB/Mog-like domain"/>
    <property type="match status" value="1"/>
</dbReference>
<evidence type="ECO:0000256" key="4">
    <source>
        <dbReference type="ARBA" id="ARBA00023150"/>
    </source>
</evidence>
<dbReference type="GO" id="GO:0046872">
    <property type="term" value="F:metal ion binding"/>
    <property type="evidence" value="ECO:0007669"/>
    <property type="project" value="UniProtKB-UniRule"/>
</dbReference>
<evidence type="ECO:0000256" key="2">
    <source>
        <dbReference type="ARBA" id="ARBA00005046"/>
    </source>
</evidence>
<comment type="pathway">
    <text evidence="2 6">Cofactor biosynthesis; molybdopterin biosynthesis.</text>
</comment>
<dbReference type="SMART" id="SM00852">
    <property type="entry name" value="MoCF_biosynth"/>
    <property type="match status" value="1"/>
</dbReference>
<dbReference type="InterPro" id="IPR001453">
    <property type="entry name" value="MoaB/Mog_dom"/>
</dbReference>
<dbReference type="Gene3D" id="3.90.105.10">
    <property type="entry name" value="Molybdopterin biosynthesis moea protein, domain 2"/>
    <property type="match status" value="1"/>
</dbReference>
<dbReference type="AlphaFoldDB" id="A0A916U531"/>
<dbReference type="EMBL" id="BMIL01000003">
    <property type="protein sequence ID" value="GGC59271.1"/>
    <property type="molecule type" value="Genomic_DNA"/>
</dbReference>
<dbReference type="Pfam" id="PF03453">
    <property type="entry name" value="MoeA_N"/>
    <property type="match status" value="1"/>
</dbReference>
<dbReference type="InterPro" id="IPR038987">
    <property type="entry name" value="MoeA-like"/>
</dbReference>
<dbReference type="InterPro" id="IPR036688">
    <property type="entry name" value="MoeA_C_domain_IV_sf"/>
</dbReference>
<dbReference type="InterPro" id="IPR036135">
    <property type="entry name" value="MoeA_linker/N_sf"/>
</dbReference>
<keyword evidence="6" id="KW-0808">Transferase</keyword>
<dbReference type="InterPro" id="IPR005110">
    <property type="entry name" value="MoeA_linker/N"/>
</dbReference>
<reference evidence="8" key="2">
    <citation type="submission" date="2020-09" db="EMBL/GenBank/DDBJ databases">
        <authorList>
            <person name="Sun Q."/>
            <person name="Zhou Y."/>
        </authorList>
    </citation>
    <scope>NUCLEOTIDE SEQUENCE</scope>
    <source>
        <strain evidence="8">CGMCC 1.15343</strain>
    </source>
</reference>